<dbReference type="Proteomes" id="UP000602532">
    <property type="component" value="Unassembled WGS sequence"/>
</dbReference>
<gene>
    <name evidence="2" type="ORF">H9622_05235</name>
</gene>
<proteinExistence type="predicted"/>
<evidence type="ECO:0000313" key="3">
    <source>
        <dbReference type="Proteomes" id="UP000602532"/>
    </source>
</evidence>
<evidence type="ECO:0000256" key="1">
    <source>
        <dbReference type="SAM" id="MobiDB-lite"/>
    </source>
</evidence>
<protein>
    <recommendedName>
        <fullName evidence="4">Alpha/beta hydrolase</fullName>
    </recommendedName>
</protein>
<accession>A0ABR8X0Z1</accession>
<dbReference type="Gene3D" id="3.40.50.1820">
    <property type="entry name" value="alpha/beta hydrolase"/>
    <property type="match status" value="1"/>
</dbReference>
<evidence type="ECO:0008006" key="4">
    <source>
        <dbReference type="Google" id="ProtNLM"/>
    </source>
</evidence>
<feature type="region of interest" description="Disordered" evidence="1">
    <location>
        <begin position="215"/>
        <end position="237"/>
    </location>
</feature>
<evidence type="ECO:0000313" key="2">
    <source>
        <dbReference type="EMBL" id="MBD8022996.1"/>
    </source>
</evidence>
<organism evidence="2 3">
    <name type="scientific">Microbacterium gallinarum</name>
    <dbReference type="NCBI Taxonomy" id="2762209"/>
    <lineage>
        <taxon>Bacteria</taxon>
        <taxon>Bacillati</taxon>
        <taxon>Actinomycetota</taxon>
        <taxon>Actinomycetes</taxon>
        <taxon>Micrococcales</taxon>
        <taxon>Microbacteriaceae</taxon>
        <taxon>Microbacterium</taxon>
    </lineage>
</organism>
<keyword evidence="3" id="KW-1185">Reference proteome</keyword>
<dbReference type="SUPFAM" id="SSF53474">
    <property type="entry name" value="alpha/beta-Hydrolases"/>
    <property type="match status" value="1"/>
</dbReference>
<reference evidence="2 3" key="1">
    <citation type="submission" date="2020-08" db="EMBL/GenBank/DDBJ databases">
        <title>A Genomic Blueprint of the Chicken Gut Microbiome.</title>
        <authorList>
            <person name="Gilroy R."/>
            <person name="Ravi A."/>
            <person name="Getino M."/>
            <person name="Pursley I."/>
            <person name="Horton D.L."/>
            <person name="Alikhan N.-F."/>
            <person name="Baker D."/>
            <person name="Gharbi K."/>
            <person name="Hall N."/>
            <person name="Watson M."/>
            <person name="Adriaenssens E.M."/>
            <person name="Foster-Nyarko E."/>
            <person name="Jarju S."/>
            <person name="Secka A."/>
            <person name="Antonio M."/>
            <person name="Oren A."/>
            <person name="Chaudhuri R."/>
            <person name="La Ragione R.M."/>
            <person name="Hildebrand F."/>
            <person name="Pallen M.J."/>
        </authorList>
    </citation>
    <scope>NUCLEOTIDE SEQUENCE [LARGE SCALE GENOMIC DNA]</scope>
    <source>
        <strain evidence="2 3">Sa1CUA4</strain>
    </source>
</reference>
<sequence>MSDDVQFSGGGVVAVDTETLRRTAAQFVAAREELDALCHRVGSLEMMLFTARAHAWDAAGAAATLRSRLTASLVGAKEIAHALREAAAVYELVELDAQHHAAVLSADRDAVARIDRLRETLVARHPDAAAAAAEARFWWTVNAPGDLVREATEVGIVVGNEVSATGAIVGGVALGGLALGLGVVAGVGGFGRLDADARLTGRGRDPVTLTRVPPVETPTVAPTGLAGAARRMPGGGDSRVRVERYTMADGSRQYAVYVAGMQTFAAGGDDPWDNLSNAQLYAGSSSASYEATEAALAAAGAEPGDVVHAFGHSQGAMITSHLALEGDYDVRTLVSFGSPVEADVGPGTLSVAMRHTDDPVAALAGAGHDGAVGAPGSFVAEREADSPSGLGDLGVPAHRMMSYTDTAVLVDASSDPRMGQVRDVFAGLAEAESVEVLEFAAVRGDRAVVSPSAAGAG</sequence>
<dbReference type="InterPro" id="IPR029058">
    <property type="entry name" value="AB_hydrolase_fold"/>
</dbReference>
<comment type="caution">
    <text evidence="2">The sequence shown here is derived from an EMBL/GenBank/DDBJ whole genome shotgun (WGS) entry which is preliminary data.</text>
</comment>
<dbReference type="RefSeq" id="WP_191764887.1">
    <property type="nucleotide sequence ID" value="NZ_JACSPM010000001.1"/>
</dbReference>
<name>A0ABR8X0Z1_9MICO</name>
<dbReference type="EMBL" id="JACSPM010000001">
    <property type="protein sequence ID" value="MBD8022996.1"/>
    <property type="molecule type" value="Genomic_DNA"/>
</dbReference>